<evidence type="ECO:0000256" key="1">
    <source>
        <dbReference type="ARBA" id="ARBA00006485"/>
    </source>
</evidence>
<reference evidence="16 17" key="2">
    <citation type="journal article" date="2013" name="PLoS ONE">
        <title>Whole genome mapping and re-organization of the nuclear and mitochondrial genomes of Babesia microti isolates.</title>
        <authorList>
            <person name="Cornillot E."/>
            <person name="Dassouli A."/>
            <person name="Garg A."/>
            <person name="Pachikara N."/>
            <person name="Randazzo S."/>
            <person name="Depoix D."/>
            <person name="Carcy B."/>
            <person name="Delbecq S."/>
            <person name="Frutos R."/>
            <person name="Silva J.C."/>
            <person name="Sutton R."/>
            <person name="Krause P.J."/>
            <person name="Mamoun C.B."/>
        </authorList>
    </citation>
    <scope>NUCLEOTIDE SEQUENCE [LARGE SCALE GENOMIC DNA]</scope>
    <source>
        <strain evidence="16 17">RI</strain>
    </source>
</reference>
<sequence length="626" mass="71102">MFNGQHPFCKKICCGVSDPLLVNIADIGFNLAIQLINTHSKLILQTLYAKIDEFVSLIDDSKLELALARLSADLPLAHLAKTILYHNNINSSNSTTAATITTTKNGVYLENSNKLPDRLNLPVFYKDLLNKKSLLTAQNISNYYHAIARLFGSPSIHLYLKQLQQFSTSQIAIEKELYSSFKKVTLEYFESTKIQFTTYLTHLSSKIGPQNLLCLSQESNQLLKGLMPLGIRNFVKIHQVGQGAYGDVWLAEDIVNQRTVALKKLKLNEEREGFPKTSIREILLLNSLKHKNIVNLLGIVHSNTSKVNVWMVFEYMPFDLSGYIEALRDSRDKREKFIRPATWFSTGEVKNIMLQLFRALAHCHKNNVIHRDLKSANMLISNDGTMKLADFGLARFIPLGKGVLTNRVVTLWYRPPELLLGSETYDASIDIWSAGCIMAELLCGTPLFAADKEPLMLKIMAERLNLPSKSEINHLSTLPLWNNKSLNPLHPEKIGCIVPRAAEFEKLFKTRNEIGDDGWDLLKSMLRWDSNDRISASDALLHPWFKNPPCIEPLKDRPNVRAAHSFMTKNQRKREMAQPVSKKHETYVKHALAGHLRNVSMGESKVEDEEDAKKRKRAELFLNINN</sequence>
<reference evidence="16 17" key="1">
    <citation type="journal article" date="2012" name="Nucleic Acids Res.">
        <title>Sequencing of the smallest Apicomplexan genome from the human pathogen Babesia microti.</title>
        <authorList>
            <person name="Cornillot E."/>
            <person name="Hadj-Kaddour K."/>
            <person name="Dassouli A."/>
            <person name="Noel B."/>
            <person name="Ranwez V."/>
            <person name="Vacherie B."/>
            <person name="Augagneur Y."/>
            <person name="Bres V."/>
            <person name="Duclos A."/>
            <person name="Randazzo S."/>
            <person name="Carcy B."/>
            <person name="Debierre-Grockiego F."/>
            <person name="Delbecq S."/>
            <person name="Moubri-Menage K."/>
            <person name="Shams-Eldin H."/>
            <person name="Usmani-Brown S."/>
            <person name="Bringaud F."/>
            <person name="Wincker P."/>
            <person name="Vivares C.P."/>
            <person name="Schwarz R.T."/>
            <person name="Schetters T.P."/>
            <person name="Krause P.J."/>
            <person name="Gorenflot A."/>
            <person name="Berry V."/>
            <person name="Barbe V."/>
            <person name="Ben Mamoun C."/>
        </authorList>
    </citation>
    <scope>NUCLEOTIDE SEQUENCE [LARGE SCALE GENOMIC DNA]</scope>
    <source>
        <strain evidence="16 17">RI</strain>
    </source>
</reference>
<organism evidence="16 17">
    <name type="scientific">Babesia microti (strain RI)</name>
    <dbReference type="NCBI Taxonomy" id="1133968"/>
    <lineage>
        <taxon>Eukaryota</taxon>
        <taxon>Sar</taxon>
        <taxon>Alveolata</taxon>
        <taxon>Apicomplexa</taxon>
        <taxon>Aconoidasida</taxon>
        <taxon>Piroplasmida</taxon>
        <taxon>Babesiidae</taxon>
        <taxon>Babesia</taxon>
    </lineage>
</organism>
<dbReference type="GO" id="GO:0005634">
    <property type="term" value="C:nucleus"/>
    <property type="evidence" value="ECO:0007669"/>
    <property type="project" value="TreeGrafter"/>
</dbReference>
<proteinExistence type="inferred from homology"/>
<dbReference type="Gene3D" id="1.10.510.10">
    <property type="entry name" value="Transferase(Phosphotransferase) domain 1"/>
    <property type="match status" value="1"/>
</dbReference>
<dbReference type="PROSITE" id="PS00108">
    <property type="entry name" value="PROTEIN_KINASE_ST"/>
    <property type="match status" value="1"/>
</dbReference>
<evidence type="ECO:0000256" key="8">
    <source>
        <dbReference type="ARBA" id="ARBA00038543"/>
    </source>
</evidence>
<evidence type="ECO:0000256" key="7">
    <source>
        <dbReference type="ARBA" id="ARBA00022840"/>
    </source>
</evidence>
<dbReference type="EMBL" id="FO082872">
    <property type="protein sequence ID" value="CCF73554.1"/>
    <property type="molecule type" value="Genomic_DNA"/>
</dbReference>
<dbReference type="PROSITE" id="PS50011">
    <property type="entry name" value="PROTEIN_KINASE_DOM"/>
    <property type="match status" value="1"/>
</dbReference>
<comment type="similarity">
    <text evidence="1">Belongs to the protein kinase superfamily. CMGC Ser/Thr protein kinase family. CDC2/CDKX subfamily.</text>
</comment>
<keyword evidence="5 14" id="KW-0547">Nucleotide-binding</keyword>
<dbReference type="EC" id="2.7.11.22" evidence="2"/>
<evidence type="ECO:0000256" key="11">
    <source>
        <dbReference type="ARBA" id="ARBA00042858"/>
    </source>
</evidence>
<dbReference type="KEGG" id="bmic:BMR1_02g01980"/>
<feature type="binding site" evidence="14">
    <location>
        <position position="263"/>
    </location>
    <ligand>
        <name>ATP</name>
        <dbReference type="ChEBI" id="CHEBI:30616"/>
    </ligand>
</feature>
<dbReference type="SMART" id="SM00220">
    <property type="entry name" value="S_TKc"/>
    <property type="match status" value="1"/>
</dbReference>
<evidence type="ECO:0000256" key="14">
    <source>
        <dbReference type="PROSITE-ProRule" id="PRU10141"/>
    </source>
</evidence>
<evidence type="ECO:0000256" key="6">
    <source>
        <dbReference type="ARBA" id="ARBA00022777"/>
    </source>
</evidence>
<evidence type="ECO:0000256" key="10">
    <source>
        <dbReference type="ARBA" id="ARBA00041902"/>
    </source>
</evidence>
<evidence type="ECO:0000256" key="12">
    <source>
        <dbReference type="ARBA" id="ARBA00047811"/>
    </source>
</evidence>
<dbReference type="InterPro" id="IPR011009">
    <property type="entry name" value="Kinase-like_dom_sf"/>
</dbReference>
<dbReference type="InterPro" id="IPR017441">
    <property type="entry name" value="Protein_kinase_ATP_BS"/>
</dbReference>
<dbReference type="GeneID" id="24424180"/>
<dbReference type="GO" id="GO:0005524">
    <property type="term" value="F:ATP binding"/>
    <property type="evidence" value="ECO:0007669"/>
    <property type="project" value="UniProtKB-UniRule"/>
</dbReference>
<dbReference type="PROSITE" id="PS00107">
    <property type="entry name" value="PROTEIN_KINASE_ATP"/>
    <property type="match status" value="1"/>
</dbReference>
<evidence type="ECO:0000313" key="16">
    <source>
        <dbReference type="EMBL" id="CCF73554.1"/>
    </source>
</evidence>
<evidence type="ECO:0000256" key="13">
    <source>
        <dbReference type="ARBA" id="ARBA00048367"/>
    </source>
</evidence>
<keyword evidence="6 16" id="KW-0418">Kinase</keyword>
<evidence type="ECO:0000256" key="4">
    <source>
        <dbReference type="ARBA" id="ARBA00022679"/>
    </source>
</evidence>
<evidence type="ECO:0000313" key="17">
    <source>
        <dbReference type="Proteomes" id="UP000002899"/>
    </source>
</evidence>
<keyword evidence="17" id="KW-1185">Reference proteome</keyword>
<name>I7JA15_BABMR</name>
<dbReference type="RefSeq" id="XP_012648163.1">
    <property type="nucleotide sequence ID" value="XM_012792709.1"/>
</dbReference>
<evidence type="ECO:0000259" key="15">
    <source>
        <dbReference type="PROSITE" id="PS50011"/>
    </source>
</evidence>
<dbReference type="GO" id="GO:0106310">
    <property type="term" value="F:protein serine kinase activity"/>
    <property type="evidence" value="ECO:0007669"/>
    <property type="project" value="RHEA"/>
</dbReference>
<dbReference type="AlphaFoldDB" id="I7JA15"/>
<reference evidence="16 17" key="3">
    <citation type="journal article" date="2016" name="Sci. Rep.">
        <title>Genome-wide diversity and gene expression profiling of Babesia microti isolates identify polymorphic genes that mediate host-pathogen interactions.</title>
        <authorList>
            <person name="Silva J.C."/>
            <person name="Cornillot E."/>
            <person name="McCracken C."/>
            <person name="Usmani-Brown S."/>
            <person name="Dwivedi A."/>
            <person name="Ifeonu O.O."/>
            <person name="Crabtree J."/>
            <person name="Gotia H.T."/>
            <person name="Virji A.Z."/>
            <person name="Reynes C."/>
            <person name="Colinge J."/>
            <person name="Kumar V."/>
            <person name="Lawres L."/>
            <person name="Pazzi J.E."/>
            <person name="Pablo J.V."/>
            <person name="Hung C."/>
            <person name="Brancato J."/>
            <person name="Kumari P."/>
            <person name="Orvis J."/>
            <person name="Tretina K."/>
            <person name="Chibucos M."/>
            <person name="Ott S."/>
            <person name="Sadzewicz L."/>
            <person name="Sengamalay N."/>
            <person name="Shetty A.C."/>
            <person name="Su Q."/>
            <person name="Tallon L."/>
            <person name="Fraser C.M."/>
            <person name="Frutos R."/>
            <person name="Molina D.M."/>
            <person name="Krause P.J."/>
            <person name="Ben Mamoun C."/>
        </authorList>
    </citation>
    <scope>NUCLEOTIDE SEQUENCE [LARGE SCALE GENOMIC DNA]</scope>
    <source>
        <strain evidence="16 17">RI</strain>
    </source>
</reference>
<comment type="catalytic activity">
    <reaction evidence="12">
        <text>L-threonyl-[protein] + ATP = O-phospho-L-threonyl-[protein] + ADP + H(+)</text>
        <dbReference type="Rhea" id="RHEA:46608"/>
        <dbReference type="Rhea" id="RHEA-COMP:11060"/>
        <dbReference type="Rhea" id="RHEA-COMP:11605"/>
        <dbReference type="ChEBI" id="CHEBI:15378"/>
        <dbReference type="ChEBI" id="CHEBI:30013"/>
        <dbReference type="ChEBI" id="CHEBI:30616"/>
        <dbReference type="ChEBI" id="CHEBI:61977"/>
        <dbReference type="ChEBI" id="CHEBI:456216"/>
        <dbReference type="EC" id="2.7.11.22"/>
    </reaction>
</comment>
<evidence type="ECO:0000256" key="2">
    <source>
        <dbReference type="ARBA" id="ARBA00012425"/>
    </source>
</evidence>
<keyword evidence="7 14" id="KW-0067">ATP-binding</keyword>
<comment type="subunit">
    <text evidence="8">May form a complex composed of at least the catalytic subunit CRK2 and a cyclin.</text>
</comment>
<evidence type="ECO:0000256" key="9">
    <source>
        <dbReference type="ARBA" id="ARBA00039612"/>
    </source>
</evidence>
<dbReference type="PANTHER" id="PTHR24056">
    <property type="entry name" value="CELL DIVISION PROTEIN KINASE"/>
    <property type="match status" value="1"/>
</dbReference>
<dbReference type="InterPro" id="IPR000719">
    <property type="entry name" value="Prot_kinase_dom"/>
</dbReference>
<evidence type="ECO:0000256" key="5">
    <source>
        <dbReference type="ARBA" id="ARBA00022741"/>
    </source>
</evidence>
<dbReference type="VEuPathDB" id="PiroplasmaDB:BMR1_02g01980"/>
<dbReference type="SUPFAM" id="SSF56112">
    <property type="entry name" value="Protein kinase-like (PK-like)"/>
    <property type="match status" value="1"/>
</dbReference>
<dbReference type="InterPro" id="IPR008271">
    <property type="entry name" value="Ser/Thr_kinase_AS"/>
</dbReference>
<dbReference type="GO" id="GO:0004693">
    <property type="term" value="F:cyclin-dependent protein serine/threonine kinase activity"/>
    <property type="evidence" value="ECO:0007669"/>
    <property type="project" value="UniProtKB-EC"/>
</dbReference>
<evidence type="ECO:0000256" key="3">
    <source>
        <dbReference type="ARBA" id="ARBA00022527"/>
    </source>
</evidence>
<dbReference type="GO" id="GO:0032968">
    <property type="term" value="P:positive regulation of transcription elongation by RNA polymerase II"/>
    <property type="evidence" value="ECO:0007669"/>
    <property type="project" value="TreeGrafter"/>
</dbReference>
<dbReference type="Gene3D" id="3.30.200.20">
    <property type="entry name" value="Phosphorylase Kinase, domain 1"/>
    <property type="match status" value="1"/>
</dbReference>
<dbReference type="Proteomes" id="UP000002899">
    <property type="component" value="Chromosome II"/>
</dbReference>
<feature type="domain" description="Protein kinase" evidence="15">
    <location>
        <begin position="234"/>
        <end position="545"/>
    </location>
</feature>
<dbReference type="OrthoDB" id="387075at2759"/>
<protein>
    <recommendedName>
        <fullName evidence="9">Cyclin-dependent kinase 2 homolog</fullName>
        <ecNumber evidence="2">2.7.11.22</ecNumber>
    </recommendedName>
    <alternativeName>
        <fullName evidence="10">Cell division control protein 2 homolog</fullName>
    </alternativeName>
    <alternativeName>
        <fullName evidence="11">cdc2-related kinase 2</fullName>
    </alternativeName>
</protein>
<accession>I7JA15</accession>
<dbReference type="GO" id="GO:0008353">
    <property type="term" value="F:RNA polymerase II CTD heptapeptide repeat kinase activity"/>
    <property type="evidence" value="ECO:0007669"/>
    <property type="project" value="TreeGrafter"/>
</dbReference>
<comment type="catalytic activity">
    <reaction evidence="13">
        <text>L-seryl-[protein] + ATP = O-phospho-L-seryl-[protein] + ADP + H(+)</text>
        <dbReference type="Rhea" id="RHEA:17989"/>
        <dbReference type="Rhea" id="RHEA-COMP:9863"/>
        <dbReference type="Rhea" id="RHEA-COMP:11604"/>
        <dbReference type="ChEBI" id="CHEBI:15378"/>
        <dbReference type="ChEBI" id="CHEBI:29999"/>
        <dbReference type="ChEBI" id="CHEBI:30616"/>
        <dbReference type="ChEBI" id="CHEBI:83421"/>
        <dbReference type="ChEBI" id="CHEBI:456216"/>
        <dbReference type="EC" id="2.7.11.22"/>
    </reaction>
</comment>
<gene>
    <name evidence="16" type="ORF">BMR1_02g01980</name>
</gene>
<dbReference type="FunFam" id="3.30.200.20:FF:000124">
    <property type="entry name" value="Cyclin-dependent kinase 4"/>
    <property type="match status" value="1"/>
</dbReference>
<dbReference type="Pfam" id="PF00069">
    <property type="entry name" value="Pkinase"/>
    <property type="match status" value="1"/>
</dbReference>
<keyword evidence="3" id="KW-0723">Serine/threonine-protein kinase</keyword>
<dbReference type="PANTHER" id="PTHR24056:SF546">
    <property type="entry name" value="CYCLIN-DEPENDENT KINASE 12"/>
    <property type="match status" value="1"/>
</dbReference>
<dbReference type="FunFam" id="1.10.510.10:FF:000624">
    <property type="entry name" value="Mitogen-activated protein kinase"/>
    <property type="match status" value="1"/>
</dbReference>
<dbReference type="GO" id="GO:0000307">
    <property type="term" value="C:cyclin-dependent protein kinase holoenzyme complex"/>
    <property type="evidence" value="ECO:0007669"/>
    <property type="project" value="TreeGrafter"/>
</dbReference>
<keyword evidence="4 16" id="KW-0808">Transferase</keyword>
<dbReference type="InterPro" id="IPR050108">
    <property type="entry name" value="CDK"/>
</dbReference>